<keyword evidence="11" id="KW-1185">Reference proteome</keyword>
<dbReference type="AlphaFoldDB" id="A0A8T9CEK7"/>
<evidence type="ECO:0000256" key="6">
    <source>
        <dbReference type="ARBA" id="ARBA00023136"/>
    </source>
</evidence>
<dbReference type="PROSITE" id="PS50850">
    <property type="entry name" value="MFS"/>
    <property type="match status" value="1"/>
</dbReference>
<evidence type="ECO:0000256" key="2">
    <source>
        <dbReference type="ARBA" id="ARBA00007520"/>
    </source>
</evidence>
<feature type="transmembrane region" description="Helical" evidence="8">
    <location>
        <begin position="151"/>
        <end position="179"/>
    </location>
</feature>
<dbReference type="GO" id="GO:0005886">
    <property type="term" value="C:plasma membrane"/>
    <property type="evidence" value="ECO:0007669"/>
    <property type="project" value="TreeGrafter"/>
</dbReference>
<dbReference type="Pfam" id="PF07690">
    <property type="entry name" value="MFS_1"/>
    <property type="match status" value="1"/>
</dbReference>
<dbReference type="Gene3D" id="1.20.1250.20">
    <property type="entry name" value="MFS general substrate transporter like domains"/>
    <property type="match status" value="1"/>
</dbReference>
<dbReference type="SUPFAM" id="SSF103473">
    <property type="entry name" value="MFS general substrate transporter"/>
    <property type="match status" value="2"/>
</dbReference>
<accession>A0A8T9CEK7</accession>
<dbReference type="PANTHER" id="PTHR23501:SF12">
    <property type="entry name" value="MAJOR FACILITATOR SUPERFAMILY (MFS) PROFILE DOMAIN-CONTAINING PROTEIN-RELATED"/>
    <property type="match status" value="1"/>
</dbReference>
<evidence type="ECO:0000313" key="11">
    <source>
        <dbReference type="Proteomes" id="UP000469558"/>
    </source>
</evidence>
<dbReference type="EMBL" id="QGMK01000134">
    <property type="protein sequence ID" value="TVY83961.1"/>
    <property type="molecule type" value="Genomic_DNA"/>
</dbReference>
<dbReference type="OrthoDB" id="10021397at2759"/>
<feature type="transmembrane region" description="Helical" evidence="8">
    <location>
        <begin position="345"/>
        <end position="366"/>
    </location>
</feature>
<keyword evidence="3" id="KW-0813">Transport</keyword>
<keyword evidence="5 8" id="KW-1133">Transmembrane helix</keyword>
<dbReference type="PANTHER" id="PTHR23501">
    <property type="entry name" value="MAJOR FACILITATOR SUPERFAMILY"/>
    <property type="match status" value="1"/>
</dbReference>
<evidence type="ECO:0000313" key="10">
    <source>
        <dbReference type="EMBL" id="TVY83961.1"/>
    </source>
</evidence>
<keyword evidence="6 8" id="KW-0472">Membrane</keyword>
<keyword evidence="4 8" id="KW-0812">Transmembrane</keyword>
<dbReference type="Proteomes" id="UP000469558">
    <property type="component" value="Unassembled WGS sequence"/>
</dbReference>
<organism evidence="10 11">
    <name type="scientific">Lachnellula suecica</name>
    <dbReference type="NCBI Taxonomy" id="602035"/>
    <lineage>
        <taxon>Eukaryota</taxon>
        <taxon>Fungi</taxon>
        <taxon>Dikarya</taxon>
        <taxon>Ascomycota</taxon>
        <taxon>Pezizomycotina</taxon>
        <taxon>Leotiomycetes</taxon>
        <taxon>Helotiales</taxon>
        <taxon>Lachnaceae</taxon>
        <taxon>Lachnellula</taxon>
    </lineage>
</organism>
<comment type="subcellular location">
    <subcellularLocation>
        <location evidence="1">Membrane</location>
        <topology evidence="1">Multi-pass membrane protein</topology>
    </subcellularLocation>
</comment>
<feature type="transmembrane region" description="Helical" evidence="8">
    <location>
        <begin position="126"/>
        <end position="145"/>
    </location>
</feature>
<feature type="transmembrane region" description="Helical" evidence="8">
    <location>
        <begin position="96"/>
        <end position="114"/>
    </location>
</feature>
<feature type="transmembrane region" description="Helical" evidence="8">
    <location>
        <begin position="56"/>
        <end position="74"/>
    </location>
</feature>
<comment type="similarity">
    <text evidence="2">Belongs to the major facilitator superfamily. TCR/Tet family.</text>
</comment>
<evidence type="ECO:0000256" key="3">
    <source>
        <dbReference type="ARBA" id="ARBA00022448"/>
    </source>
</evidence>
<dbReference type="InterPro" id="IPR011701">
    <property type="entry name" value="MFS"/>
</dbReference>
<feature type="transmembrane region" description="Helical" evidence="8">
    <location>
        <begin position="439"/>
        <end position="460"/>
    </location>
</feature>
<evidence type="ECO:0000256" key="8">
    <source>
        <dbReference type="SAM" id="Phobius"/>
    </source>
</evidence>
<evidence type="ECO:0000256" key="4">
    <source>
        <dbReference type="ARBA" id="ARBA00022692"/>
    </source>
</evidence>
<dbReference type="InterPro" id="IPR036259">
    <property type="entry name" value="MFS_trans_sf"/>
</dbReference>
<protein>
    <submittedName>
        <fullName evidence="10">Efflux pump DEP3</fullName>
    </submittedName>
</protein>
<evidence type="ECO:0000256" key="5">
    <source>
        <dbReference type="ARBA" id="ARBA00022989"/>
    </source>
</evidence>
<gene>
    <name evidence="10" type="primary">DEP3_1</name>
    <name evidence="10" type="ORF">LSUE1_G001925</name>
</gene>
<feature type="transmembrane region" description="Helical" evidence="8">
    <location>
        <begin position="550"/>
        <end position="568"/>
    </location>
</feature>
<feature type="transmembrane region" description="Helical" evidence="8">
    <location>
        <begin position="273"/>
        <end position="297"/>
    </location>
</feature>
<feature type="domain" description="Major facilitator superfamily (MFS) profile" evidence="9">
    <location>
        <begin position="61"/>
        <end position="573"/>
    </location>
</feature>
<evidence type="ECO:0000256" key="7">
    <source>
        <dbReference type="SAM" id="MobiDB-lite"/>
    </source>
</evidence>
<feature type="transmembrane region" description="Helical" evidence="8">
    <location>
        <begin position="409"/>
        <end position="427"/>
    </location>
</feature>
<name>A0A8T9CEK7_9HELO</name>
<dbReference type="InterPro" id="IPR020846">
    <property type="entry name" value="MFS_dom"/>
</dbReference>
<evidence type="ECO:0000256" key="1">
    <source>
        <dbReference type="ARBA" id="ARBA00004141"/>
    </source>
</evidence>
<feature type="transmembrane region" description="Helical" evidence="8">
    <location>
        <begin position="233"/>
        <end position="252"/>
    </location>
</feature>
<evidence type="ECO:0000259" key="9">
    <source>
        <dbReference type="PROSITE" id="PS50850"/>
    </source>
</evidence>
<feature type="transmembrane region" description="Helical" evidence="8">
    <location>
        <begin position="472"/>
        <end position="492"/>
    </location>
</feature>
<feature type="transmembrane region" description="Helical" evidence="8">
    <location>
        <begin position="200"/>
        <end position="221"/>
    </location>
</feature>
<reference evidence="10 11" key="1">
    <citation type="submission" date="2018-05" db="EMBL/GenBank/DDBJ databases">
        <title>Genome sequencing and assembly of the regulated plant pathogen Lachnellula willkommii and related sister species for the development of diagnostic species identification markers.</title>
        <authorList>
            <person name="Giroux E."/>
            <person name="Bilodeau G."/>
        </authorList>
    </citation>
    <scope>NUCLEOTIDE SEQUENCE [LARGE SCALE GENOMIC DNA]</scope>
    <source>
        <strain evidence="10 11">CBS 268.59</strain>
    </source>
</reference>
<feature type="transmembrane region" description="Helical" evidence="8">
    <location>
        <begin position="378"/>
        <end position="397"/>
    </location>
</feature>
<dbReference type="GO" id="GO:0022857">
    <property type="term" value="F:transmembrane transporter activity"/>
    <property type="evidence" value="ECO:0007669"/>
    <property type="project" value="InterPro"/>
</dbReference>
<feature type="region of interest" description="Disordered" evidence="7">
    <location>
        <begin position="1"/>
        <end position="48"/>
    </location>
</feature>
<sequence length="585" mass="62400">MSHSDEAQGTIPHPEGHDNDSTSQSDPSELVQANDEKQNNTSDLVDNKPPRDVHGFKWVIVISCVLSSTFLFAIDNTIVADIQDAIISDFGEANKLPWISVSFLLAAAGTNLLWGRLYGQFDAKYLYILTTFIFEVGSAICGAAPNMNALIIGRAICGLGGVGMYIGVMTIISVTTSTVERPPYLALIGVSNSPKFQEPLLIIAKQMTWGIGTVIGPFIGGGFADNSGATWRWGFYINLVIGGVFAPVYFLLIPRSDPHPGVSFFNRMKEVDWLGALILLGAMTSLLMGINFGGLLYEWNSGSVIALFVVAGALFVILALQQTFALGTTALRRLFPLEYLRNKELVILFIETSCAGVCAFLFIYFIPLFFEIVHGESAIAAGVKLLPYVVCLVFMNFVNGFAMQQFGYYMPWFVGGPILFIIGNALIYTTTISTSTASIYGFTVLAGLGVGSYSQASFAVAQSLVSVESIPLVSGFLTCAQVGGAAIGLSIANTVFFNTAQTSISAILPDTPLAEVQGIILGVGSALIEGLDAHTREMVLEAVVASFDKGFVISLAASCLALVCAVFLSRGKMGITTPTAESPLV</sequence>
<comment type="caution">
    <text evidence="10">The sequence shown here is derived from an EMBL/GenBank/DDBJ whole genome shotgun (WGS) entry which is preliminary data.</text>
</comment>
<feature type="transmembrane region" description="Helical" evidence="8">
    <location>
        <begin position="303"/>
        <end position="324"/>
    </location>
</feature>
<proteinExistence type="inferred from homology"/>